<keyword evidence="9" id="KW-0378">Hydrolase</keyword>
<dbReference type="InterPro" id="IPR003593">
    <property type="entry name" value="AAA+_ATPase"/>
</dbReference>
<dbReference type="PANTHER" id="PTHR42734:SF19">
    <property type="entry name" value="IRON COMPOUNDS ABC TRANSPORTER, ATP-BINDING PROTEIN"/>
    <property type="match status" value="1"/>
</dbReference>
<evidence type="ECO:0000256" key="6">
    <source>
        <dbReference type="ARBA" id="ARBA00023065"/>
    </source>
</evidence>
<dbReference type="PhylomeDB" id="Q2RPC7"/>
<keyword evidence="3" id="KW-0547">Nucleotide-binding</keyword>
<dbReference type="SUPFAM" id="SSF52540">
    <property type="entry name" value="P-loop containing nucleoside triphosphate hydrolases"/>
    <property type="match status" value="1"/>
</dbReference>
<evidence type="ECO:0000256" key="2">
    <source>
        <dbReference type="ARBA" id="ARBA00022448"/>
    </source>
</evidence>
<dbReference type="EC" id="3.6.3.30" evidence="9"/>
<dbReference type="KEGG" id="rru:Rru_A3223"/>
<keyword evidence="6" id="KW-0406">Ion transport</keyword>
<dbReference type="AlphaFoldDB" id="Q2RPC7"/>
<evidence type="ECO:0000313" key="9">
    <source>
        <dbReference type="EMBL" id="ABC24018.1"/>
    </source>
</evidence>
<dbReference type="EnsemblBacteria" id="ABC24018">
    <property type="protein sequence ID" value="ABC24018"/>
    <property type="gene ID" value="Rru_A3223"/>
</dbReference>
<evidence type="ECO:0000256" key="4">
    <source>
        <dbReference type="ARBA" id="ARBA00022840"/>
    </source>
</evidence>
<dbReference type="InterPro" id="IPR003439">
    <property type="entry name" value="ABC_transporter-like_ATP-bd"/>
</dbReference>
<dbReference type="GO" id="GO:0006829">
    <property type="term" value="P:zinc ion transport"/>
    <property type="evidence" value="ECO:0007669"/>
    <property type="project" value="UniProtKB-KW"/>
</dbReference>
<keyword evidence="5" id="KW-0864">Zinc transport</keyword>
<dbReference type="EMBL" id="CP000230">
    <property type="protein sequence ID" value="ABC24018.1"/>
    <property type="molecule type" value="Genomic_DNA"/>
</dbReference>
<comment type="similarity">
    <text evidence="1">Belongs to the ABC transporter superfamily.</text>
</comment>
<dbReference type="PANTHER" id="PTHR42734">
    <property type="entry name" value="METAL TRANSPORT SYSTEM ATP-BINDING PROTEIN TM_0124-RELATED"/>
    <property type="match status" value="1"/>
</dbReference>
<dbReference type="FunFam" id="3.40.50.300:FF:000134">
    <property type="entry name" value="Iron-enterobactin ABC transporter ATP-binding protein"/>
    <property type="match status" value="1"/>
</dbReference>
<dbReference type="Pfam" id="PF00005">
    <property type="entry name" value="ABC_tran"/>
    <property type="match status" value="1"/>
</dbReference>
<dbReference type="CDD" id="cd03214">
    <property type="entry name" value="ABC_Iron-Siderophores_B12_Hemin"/>
    <property type="match status" value="1"/>
</dbReference>
<evidence type="ECO:0000256" key="5">
    <source>
        <dbReference type="ARBA" id="ARBA00022906"/>
    </source>
</evidence>
<sequence length="274" mass="28939">MSPPPLLAVTDLACGYRGRRVLGGIGFTLAAGDLLCLLGPNGIGKTTLFKTLLRLLPRLGGEIRLNGRDVAGWTAKRFAAVVGYVPQAHVPPFPFSVSDVVVLGRVAHMGAFAAPSRADRLIATQALDLLGARHLAEEPYTEISGGERQLVLIARALAQSPSLLIMDEPTANLDFGNQLRVLGHIRKLVEDSGLAVVMTTHDPNHALHHATRVAALGRDGRLAVGAPTEVVSAAFLRETYGVSCRLAPTPLPGRPEARTCLPGDDPVESLGPRG</sequence>
<dbReference type="PROSITE" id="PS00211">
    <property type="entry name" value="ABC_TRANSPORTER_1"/>
    <property type="match status" value="1"/>
</dbReference>
<dbReference type="Gene3D" id="3.40.50.300">
    <property type="entry name" value="P-loop containing nucleotide triphosphate hydrolases"/>
    <property type="match status" value="1"/>
</dbReference>
<keyword evidence="2" id="KW-0813">Transport</keyword>
<dbReference type="GO" id="GO:0005524">
    <property type="term" value="F:ATP binding"/>
    <property type="evidence" value="ECO:0007669"/>
    <property type="project" value="UniProtKB-KW"/>
</dbReference>
<protein>
    <submittedName>
        <fullName evidence="9">ABC transporter component</fullName>
        <ecNumber evidence="9">3.6.3.30</ecNumber>
    </submittedName>
</protein>
<keyword evidence="10" id="KW-1185">Reference proteome</keyword>
<dbReference type="PROSITE" id="PS50893">
    <property type="entry name" value="ABC_TRANSPORTER_2"/>
    <property type="match status" value="1"/>
</dbReference>
<feature type="region of interest" description="Disordered" evidence="7">
    <location>
        <begin position="254"/>
        <end position="274"/>
    </location>
</feature>
<dbReference type="InterPro" id="IPR017871">
    <property type="entry name" value="ABC_transporter-like_CS"/>
</dbReference>
<dbReference type="SMART" id="SM00382">
    <property type="entry name" value="AAA"/>
    <property type="match status" value="1"/>
</dbReference>
<dbReference type="InterPro" id="IPR050153">
    <property type="entry name" value="Metal_Ion_Import_ABC"/>
</dbReference>
<dbReference type="eggNOG" id="COG1120">
    <property type="taxonomic scope" value="Bacteria"/>
</dbReference>
<evidence type="ECO:0000313" key="10">
    <source>
        <dbReference type="Proteomes" id="UP000001929"/>
    </source>
</evidence>
<dbReference type="HOGENOM" id="CLU_000604_1_11_5"/>
<evidence type="ECO:0000256" key="1">
    <source>
        <dbReference type="ARBA" id="ARBA00005417"/>
    </source>
</evidence>
<dbReference type="PATRIC" id="fig|269796.9.peg.3338"/>
<gene>
    <name evidence="9" type="ordered locus">Rru_A3223</name>
</gene>
<feature type="domain" description="ABC transporter" evidence="8">
    <location>
        <begin position="7"/>
        <end position="243"/>
    </location>
</feature>
<accession>Q2RPC7</accession>
<reference evidence="9 10" key="1">
    <citation type="journal article" date="2011" name="Stand. Genomic Sci.">
        <title>Complete genome sequence of Rhodospirillum rubrum type strain (S1).</title>
        <authorList>
            <person name="Munk A.C."/>
            <person name="Copeland A."/>
            <person name="Lucas S."/>
            <person name="Lapidus A."/>
            <person name="Del Rio T.G."/>
            <person name="Barry K."/>
            <person name="Detter J.C."/>
            <person name="Hammon N."/>
            <person name="Israni S."/>
            <person name="Pitluck S."/>
            <person name="Brettin T."/>
            <person name="Bruce D."/>
            <person name="Han C."/>
            <person name="Tapia R."/>
            <person name="Gilna P."/>
            <person name="Schmutz J."/>
            <person name="Larimer F."/>
            <person name="Land M."/>
            <person name="Kyrpides N.C."/>
            <person name="Mavromatis K."/>
            <person name="Richardson P."/>
            <person name="Rohde M."/>
            <person name="Goker M."/>
            <person name="Klenk H.P."/>
            <person name="Zhang Y."/>
            <person name="Roberts G.P."/>
            <person name="Reslewic S."/>
            <person name="Schwartz D.C."/>
        </authorList>
    </citation>
    <scope>NUCLEOTIDE SEQUENCE [LARGE SCALE GENOMIC DNA]</scope>
    <source>
        <strain evidence="10">ATCC 11170 / ATH 1.1.1 / DSM 467 / LMG 4362 / NCIMB 8255 / S1</strain>
    </source>
</reference>
<name>Q2RPC7_RHORT</name>
<evidence type="ECO:0000256" key="3">
    <source>
        <dbReference type="ARBA" id="ARBA00022741"/>
    </source>
</evidence>
<evidence type="ECO:0000256" key="7">
    <source>
        <dbReference type="SAM" id="MobiDB-lite"/>
    </source>
</evidence>
<organism evidence="9 10">
    <name type="scientific">Rhodospirillum rubrum (strain ATCC 11170 / ATH 1.1.1 / DSM 467 / LMG 4362 / NCIMB 8255 / S1)</name>
    <dbReference type="NCBI Taxonomy" id="269796"/>
    <lineage>
        <taxon>Bacteria</taxon>
        <taxon>Pseudomonadati</taxon>
        <taxon>Pseudomonadota</taxon>
        <taxon>Alphaproteobacteria</taxon>
        <taxon>Rhodospirillales</taxon>
        <taxon>Rhodospirillaceae</taxon>
        <taxon>Rhodospirillum</taxon>
    </lineage>
</organism>
<dbReference type="Proteomes" id="UP000001929">
    <property type="component" value="Chromosome"/>
</dbReference>
<proteinExistence type="inferred from homology"/>
<dbReference type="InterPro" id="IPR027417">
    <property type="entry name" value="P-loop_NTPase"/>
</dbReference>
<keyword evidence="5" id="KW-0862">Zinc</keyword>
<evidence type="ECO:0000259" key="8">
    <source>
        <dbReference type="PROSITE" id="PS50893"/>
    </source>
</evidence>
<keyword evidence="4" id="KW-0067">ATP-binding</keyword>
<dbReference type="STRING" id="269796.Rru_A3223"/>
<dbReference type="RefSeq" id="WP_011390971.1">
    <property type="nucleotide sequence ID" value="NC_007643.1"/>
</dbReference>
<dbReference type="GO" id="GO:0016887">
    <property type="term" value="F:ATP hydrolysis activity"/>
    <property type="evidence" value="ECO:0007669"/>
    <property type="project" value="InterPro"/>
</dbReference>